<protein>
    <submittedName>
        <fullName evidence="2">Transposase</fullName>
    </submittedName>
</protein>
<feature type="domain" description="Transposase IS200-like" evidence="1">
    <location>
        <begin position="9"/>
        <end position="124"/>
    </location>
</feature>
<accession>A0A1E2UR46</accession>
<dbReference type="AlphaFoldDB" id="A0A1E2UR46"/>
<dbReference type="STRING" id="1818881.A3196_10540"/>
<dbReference type="EMBL" id="LVJZ01000003">
    <property type="protein sequence ID" value="ODB97161.1"/>
    <property type="molecule type" value="Genomic_DNA"/>
</dbReference>
<dbReference type="GO" id="GO:0006313">
    <property type="term" value="P:DNA transposition"/>
    <property type="evidence" value="ECO:0007669"/>
    <property type="project" value="InterPro"/>
</dbReference>
<name>A0A1E2UR46_9GAMM</name>
<dbReference type="GO" id="GO:0003677">
    <property type="term" value="F:DNA binding"/>
    <property type="evidence" value="ECO:0007669"/>
    <property type="project" value="InterPro"/>
</dbReference>
<dbReference type="RefSeq" id="WP_069004928.1">
    <property type="nucleotide sequence ID" value="NZ_LVJX01000007.1"/>
</dbReference>
<dbReference type="PANTHER" id="PTHR34322">
    <property type="entry name" value="TRANSPOSASE, Y1_TNP DOMAIN-CONTAINING"/>
    <property type="match status" value="1"/>
</dbReference>
<reference evidence="2 3" key="1">
    <citation type="submission" date="2016-03" db="EMBL/GenBank/DDBJ databases">
        <title>Chemosynthetic sulphur-oxidizing symbionts of marine invertebrate animals are capable of nitrogen fixation.</title>
        <authorList>
            <person name="Petersen J.M."/>
            <person name="Kemper A."/>
            <person name="Gruber-Vodicka H."/>
            <person name="Cardini U."/>
            <person name="Geest Mvander."/>
            <person name="Kleiner M."/>
            <person name="Bulgheresi S."/>
            <person name="Fussmann M."/>
            <person name="Herbold C."/>
            <person name="Seah B.K.B."/>
            <person name="Antony C.Paul."/>
            <person name="Liu D."/>
            <person name="Belitz A."/>
            <person name="Weber M."/>
        </authorList>
    </citation>
    <scope>NUCLEOTIDE SEQUENCE [LARGE SCALE GENOMIC DNA]</scope>
    <source>
        <strain evidence="2">G_D</strain>
    </source>
</reference>
<evidence type="ECO:0000259" key="1">
    <source>
        <dbReference type="SMART" id="SM01321"/>
    </source>
</evidence>
<dbReference type="Gene3D" id="3.30.70.1290">
    <property type="entry name" value="Transposase IS200-like"/>
    <property type="match status" value="1"/>
</dbReference>
<dbReference type="Pfam" id="PF01797">
    <property type="entry name" value="Y1_Tnp"/>
    <property type="match status" value="1"/>
</dbReference>
<evidence type="ECO:0000313" key="2">
    <source>
        <dbReference type="EMBL" id="ODB97161.1"/>
    </source>
</evidence>
<dbReference type="SUPFAM" id="SSF143422">
    <property type="entry name" value="Transposase IS200-like"/>
    <property type="match status" value="1"/>
</dbReference>
<evidence type="ECO:0000313" key="3">
    <source>
        <dbReference type="Proteomes" id="UP000094849"/>
    </source>
</evidence>
<dbReference type="SMART" id="SM01321">
    <property type="entry name" value="Y1_Tnp"/>
    <property type="match status" value="1"/>
</dbReference>
<keyword evidence="3" id="KW-1185">Reference proteome</keyword>
<dbReference type="InterPro" id="IPR036515">
    <property type="entry name" value="Transposase_17_sf"/>
</dbReference>
<gene>
    <name evidence="2" type="ORF">A3196_10540</name>
</gene>
<dbReference type="InterPro" id="IPR002686">
    <property type="entry name" value="Transposase_17"/>
</dbReference>
<dbReference type="Proteomes" id="UP000094849">
    <property type="component" value="Unassembled WGS sequence"/>
</dbReference>
<comment type="caution">
    <text evidence="2">The sequence shown here is derived from an EMBL/GenBank/DDBJ whole genome shotgun (WGS) entry which is preliminary data.</text>
</comment>
<organism evidence="2 3">
    <name type="scientific">Candidatus Thiodiazotropha endoloripes</name>
    <dbReference type="NCBI Taxonomy" id="1818881"/>
    <lineage>
        <taxon>Bacteria</taxon>
        <taxon>Pseudomonadati</taxon>
        <taxon>Pseudomonadota</taxon>
        <taxon>Gammaproteobacteria</taxon>
        <taxon>Chromatiales</taxon>
        <taxon>Sedimenticolaceae</taxon>
        <taxon>Candidatus Thiodiazotropha</taxon>
    </lineage>
</organism>
<dbReference type="PANTHER" id="PTHR34322:SF2">
    <property type="entry name" value="TRANSPOSASE IS200-LIKE DOMAIN-CONTAINING PROTEIN"/>
    <property type="match status" value="1"/>
</dbReference>
<sequence length="230" mass="26570">MPRKPRFYLPGIPAHVIQRGNSRQPVFFETNDYLAYLAWLKEGADKHGCAIHAYCLMTNHVHLLLTPESQEAISKTIQFVGRHYVPYINKSYGKSGTLWEGRHKGCVIDSNAYLFTCMRYIELNPVRAGMVQRPNDYRWSSYRGNATQYTDKLIAPHAFYQQLAQDIHNRQFAYRELFRIALEADQVHDIRTTVHTGTPLGNTRFCVQIEKKLKCRVGQARRGRPKGKGN</sequence>
<proteinExistence type="predicted"/>
<dbReference type="GO" id="GO:0004803">
    <property type="term" value="F:transposase activity"/>
    <property type="evidence" value="ECO:0007669"/>
    <property type="project" value="InterPro"/>
</dbReference>